<keyword evidence="3" id="KW-1185">Reference proteome</keyword>
<keyword evidence="2" id="KW-0614">Plasmid</keyword>
<keyword evidence="1" id="KW-0732">Signal</keyword>
<dbReference type="AlphaFoldDB" id="W0RQP7"/>
<feature type="chain" id="PRO_5004794441" evidence="1">
    <location>
        <begin position="27"/>
        <end position="332"/>
    </location>
</feature>
<evidence type="ECO:0000313" key="3">
    <source>
        <dbReference type="Proteomes" id="UP000019151"/>
    </source>
</evidence>
<name>W0RQP7_9BACT</name>
<organism evidence="2 3">
    <name type="scientific">Gemmatirosa kalamazoonensis</name>
    <dbReference type="NCBI Taxonomy" id="861299"/>
    <lineage>
        <taxon>Bacteria</taxon>
        <taxon>Pseudomonadati</taxon>
        <taxon>Gemmatimonadota</taxon>
        <taxon>Gemmatimonadia</taxon>
        <taxon>Gemmatimonadales</taxon>
        <taxon>Gemmatimonadaceae</taxon>
        <taxon>Gemmatirosa</taxon>
    </lineage>
</organism>
<dbReference type="HOGENOM" id="CLU_836149_0_0_0"/>
<dbReference type="Gene3D" id="3.40.50.10610">
    <property type="entry name" value="ABC-type transport auxiliary lipoprotein component"/>
    <property type="match status" value="1"/>
</dbReference>
<evidence type="ECO:0000256" key="1">
    <source>
        <dbReference type="SAM" id="SignalP"/>
    </source>
</evidence>
<proteinExistence type="predicted"/>
<sequence length="332" mass="34348">MPLLSVFPPRRRLVCAIATLLSGACASGAGSPPAGPPVPTRAPVIDPATGAVAVDSSAGRAGARTIGVPPFALTDSSPGGTLSPLAFALADLLTTDLARSRRVTVVERARLGDVLRELDLVSAGRVDSSSAPRVGRLIQARRLVMGRLTALPAGRDLRLGVQLADVAQGTLADAVDATAQLTDVLEAEKALALRLFDALGITLAPDERAAVESRPTANLTALLSYGRGVRLQYLGDLRGAESEFRRAAREAPGFTDARVRAGEVRRVSESGVASPVLVPGIRAVDAAIGVTIDRLNRPLDFITTATTGATSRTTDPTFATSTATVVITVNRP</sequence>
<accession>W0RQP7</accession>
<geneLocation type="plasmid" evidence="2 3">
    <name>1</name>
</geneLocation>
<feature type="signal peptide" evidence="1">
    <location>
        <begin position="1"/>
        <end position="26"/>
    </location>
</feature>
<protein>
    <submittedName>
        <fullName evidence="2">Curli production assembly/transport component CsgG</fullName>
    </submittedName>
</protein>
<dbReference type="Pfam" id="PF03783">
    <property type="entry name" value="CsgG"/>
    <property type="match status" value="1"/>
</dbReference>
<dbReference type="Proteomes" id="UP000019151">
    <property type="component" value="Plasmid 1"/>
</dbReference>
<dbReference type="EMBL" id="CP007129">
    <property type="protein sequence ID" value="AHG93041.1"/>
    <property type="molecule type" value="Genomic_DNA"/>
</dbReference>
<evidence type="ECO:0000313" key="2">
    <source>
        <dbReference type="EMBL" id="AHG93041.1"/>
    </source>
</evidence>
<dbReference type="KEGG" id="gba:J421_5506"/>
<gene>
    <name evidence="2" type="ORF">J421_5506</name>
</gene>
<reference evidence="2 3" key="1">
    <citation type="journal article" date="2014" name="Genome Announc.">
        <title>Genome Sequence and Methylome of Soil Bacterium Gemmatirosa kalamazoonensis KBS708T, a Member of the Rarely Cultivated Gemmatimonadetes Phylum.</title>
        <authorList>
            <person name="Debruyn J.M."/>
            <person name="Radosevich M."/>
            <person name="Wommack K.E."/>
            <person name="Polson S.W."/>
            <person name="Hauser L.J."/>
            <person name="Fawaz M.N."/>
            <person name="Korlach J."/>
            <person name="Tsai Y.C."/>
        </authorList>
    </citation>
    <scope>NUCLEOTIDE SEQUENCE [LARGE SCALE GENOMIC DNA]</scope>
    <source>
        <strain evidence="2 3">KBS708</strain>
        <plasmid evidence="3">Plasmid 1</plasmid>
    </source>
</reference>
<dbReference type="GO" id="GO:0030288">
    <property type="term" value="C:outer membrane-bounded periplasmic space"/>
    <property type="evidence" value="ECO:0007669"/>
    <property type="project" value="InterPro"/>
</dbReference>
<dbReference type="InParanoid" id="W0RQP7"/>
<dbReference type="InterPro" id="IPR005534">
    <property type="entry name" value="Curli_assmbl/transp-comp_CsgG"/>
</dbReference>